<dbReference type="PANTHER" id="PTHR47601:SF1">
    <property type="entry name" value="CYTOCHROME C-TYPE BIOGENESIS CCMH-LIKE MITOCHONDRIAL PROTEIN"/>
    <property type="match status" value="1"/>
</dbReference>
<dbReference type="InterPro" id="IPR008927">
    <property type="entry name" value="6-PGluconate_DH-like_C_sf"/>
</dbReference>
<dbReference type="Gene3D" id="1.25.40.10">
    <property type="entry name" value="Tetratricopeptide repeat domain"/>
    <property type="match status" value="1"/>
</dbReference>
<feature type="repeat" description="PPR" evidence="2">
    <location>
        <begin position="252"/>
        <end position="286"/>
    </location>
</feature>
<proteinExistence type="predicted"/>
<comment type="caution">
    <text evidence="4">The sequence shown here is derived from an EMBL/GenBank/DDBJ whole genome shotgun (WGS) entry which is preliminary data.</text>
</comment>
<dbReference type="EMBL" id="QEFC01000011">
    <property type="protein sequence ID" value="KAE9467826.1"/>
    <property type="molecule type" value="Genomic_DNA"/>
</dbReference>
<name>A0A6A4M3D4_9ERIC</name>
<reference evidence="4 5" key="1">
    <citation type="journal article" date="2019" name="Genome Biol. Evol.">
        <title>The Rhododendron genome and chromosomal organization provide insight into shared whole-genome duplications across the heath family (Ericaceae).</title>
        <authorList>
            <person name="Soza V.L."/>
            <person name="Lindsley D."/>
            <person name="Waalkes A."/>
            <person name="Ramage E."/>
            <person name="Patwardhan R.P."/>
            <person name="Burton J.N."/>
            <person name="Adey A."/>
            <person name="Kumar A."/>
            <person name="Qiu R."/>
            <person name="Shendure J."/>
            <person name="Hall B."/>
        </authorList>
    </citation>
    <scope>NUCLEOTIDE SEQUENCE [LARGE SCALE GENOMIC DNA]</scope>
    <source>
        <strain evidence="4">RSF 1966-606</strain>
    </source>
</reference>
<feature type="non-terminal residue" evidence="4">
    <location>
        <position position="1"/>
    </location>
</feature>
<dbReference type="InterPro" id="IPR002156">
    <property type="entry name" value="RNaseH_domain"/>
</dbReference>
<keyword evidence="5" id="KW-1185">Reference proteome</keyword>
<sequence length="312" mass="34884">MEGAEDAVRNAQVVAPGQNISHNVRCTECGSQSIEDSQADVAILLRKSRFFFGDVGNGAVMKLVVNMIMGRLLLSEKIGLDPSVLVEDLWLALGLAESVSPPTPNAAAANKLYKGFGSKPKWIPPLLFSALFTLDWFLEWMMAAPDDDIIITVSEVGRRCQAIPNYDHSGIGWVLMEEEEGELVEQQDRSTLASSAVHAECLACLGAMIWCFDRHFRHITVAMDCSSMVDETPEEKDFGFVGSMMLEGFELDLVTWNMAMDVYYRMGQCDEAWKIFEQIEEPNNISWTTLISDHSRIRKHEVTLAIFMDMEG</sequence>
<dbReference type="OrthoDB" id="10554532at2759"/>
<evidence type="ECO:0000313" key="4">
    <source>
        <dbReference type="EMBL" id="KAE9467826.1"/>
    </source>
</evidence>
<evidence type="ECO:0000259" key="3">
    <source>
        <dbReference type="Pfam" id="PF13456"/>
    </source>
</evidence>
<dbReference type="InterPro" id="IPR011990">
    <property type="entry name" value="TPR-like_helical_dom_sf"/>
</dbReference>
<accession>A0A6A4M3D4</accession>
<evidence type="ECO:0000313" key="5">
    <source>
        <dbReference type="Proteomes" id="UP000428333"/>
    </source>
</evidence>
<dbReference type="SUPFAM" id="SSF48179">
    <property type="entry name" value="6-phosphogluconate dehydrogenase C-terminal domain-like"/>
    <property type="match status" value="1"/>
</dbReference>
<organism evidence="4 5">
    <name type="scientific">Rhododendron williamsianum</name>
    <dbReference type="NCBI Taxonomy" id="262921"/>
    <lineage>
        <taxon>Eukaryota</taxon>
        <taxon>Viridiplantae</taxon>
        <taxon>Streptophyta</taxon>
        <taxon>Embryophyta</taxon>
        <taxon>Tracheophyta</taxon>
        <taxon>Spermatophyta</taxon>
        <taxon>Magnoliopsida</taxon>
        <taxon>eudicotyledons</taxon>
        <taxon>Gunneridae</taxon>
        <taxon>Pentapetalae</taxon>
        <taxon>asterids</taxon>
        <taxon>Ericales</taxon>
        <taxon>Ericaceae</taxon>
        <taxon>Ericoideae</taxon>
        <taxon>Rhodoreae</taxon>
        <taxon>Rhododendron</taxon>
    </lineage>
</organism>
<dbReference type="NCBIfam" id="TIGR00756">
    <property type="entry name" value="PPR"/>
    <property type="match status" value="1"/>
</dbReference>
<dbReference type="Proteomes" id="UP000428333">
    <property type="component" value="Linkage Group LG01"/>
</dbReference>
<dbReference type="PANTHER" id="PTHR47601">
    <property type="match status" value="1"/>
</dbReference>
<dbReference type="Pfam" id="PF13456">
    <property type="entry name" value="RVT_3"/>
    <property type="match status" value="1"/>
</dbReference>
<dbReference type="GO" id="GO:0004523">
    <property type="term" value="F:RNA-DNA hybrid ribonuclease activity"/>
    <property type="evidence" value="ECO:0007669"/>
    <property type="project" value="InterPro"/>
</dbReference>
<dbReference type="AlphaFoldDB" id="A0A6A4M3D4"/>
<feature type="domain" description="RNase H type-1" evidence="3">
    <location>
        <begin position="167"/>
        <end position="231"/>
    </location>
</feature>
<protein>
    <recommendedName>
        <fullName evidence="3">RNase H type-1 domain-containing protein</fullName>
    </recommendedName>
</protein>
<dbReference type="PROSITE" id="PS51375">
    <property type="entry name" value="PPR"/>
    <property type="match status" value="1"/>
</dbReference>
<evidence type="ECO:0000256" key="1">
    <source>
        <dbReference type="ARBA" id="ARBA00022737"/>
    </source>
</evidence>
<keyword evidence="1" id="KW-0677">Repeat</keyword>
<dbReference type="Pfam" id="PF01535">
    <property type="entry name" value="PPR"/>
    <property type="match status" value="1"/>
</dbReference>
<dbReference type="GO" id="GO:0003676">
    <property type="term" value="F:nucleic acid binding"/>
    <property type="evidence" value="ECO:0007669"/>
    <property type="project" value="InterPro"/>
</dbReference>
<dbReference type="InterPro" id="IPR002885">
    <property type="entry name" value="PPR_rpt"/>
</dbReference>
<gene>
    <name evidence="4" type="ORF">C3L33_00264</name>
</gene>
<evidence type="ECO:0000256" key="2">
    <source>
        <dbReference type="PROSITE-ProRule" id="PRU00708"/>
    </source>
</evidence>